<organism evidence="3 4">
    <name type="scientific">Streptococcus pasteurianus</name>
    <dbReference type="NCBI Taxonomy" id="197614"/>
    <lineage>
        <taxon>Bacteria</taxon>
        <taxon>Bacillati</taxon>
        <taxon>Bacillota</taxon>
        <taxon>Bacilli</taxon>
        <taxon>Lactobacillales</taxon>
        <taxon>Streptococcaceae</taxon>
        <taxon>Streptococcus</taxon>
    </lineage>
</organism>
<keyword evidence="1" id="KW-0808">Transferase</keyword>
<evidence type="ECO:0000313" key="3">
    <source>
        <dbReference type="EMBL" id="MDK7294360.1"/>
    </source>
</evidence>
<gene>
    <name evidence="3" type="ORF">QP487_13165</name>
</gene>
<dbReference type="Pfam" id="PF00109">
    <property type="entry name" value="ketoacyl-synt"/>
    <property type="match status" value="1"/>
</dbReference>
<dbReference type="GO" id="GO:0006633">
    <property type="term" value="P:fatty acid biosynthetic process"/>
    <property type="evidence" value="ECO:0007669"/>
    <property type="project" value="TreeGrafter"/>
</dbReference>
<dbReference type="InterPro" id="IPR000794">
    <property type="entry name" value="Beta-ketoacyl_synthase"/>
</dbReference>
<dbReference type="GO" id="GO:0005829">
    <property type="term" value="C:cytosol"/>
    <property type="evidence" value="ECO:0007669"/>
    <property type="project" value="TreeGrafter"/>
</dbReference>
<dbReference type="InterPro" id="IPR014030">
    <property type="entry name" value="Ketoacyl_synth_N"/>
</dbReference>
<dbReference type="RefSeq" id="WP_285362696.1">
    <property type="nucleotide sequence ID" value="NZ_JASOPU010000455.1"/>
</dbReference>
<dbReference type="InterPro" id="IPR016039">
    <property type="entry name" value="Thiolase-like"/>
</dbReference>
<name>A0AAW6YLM7_9STRE</name>
<feature type="domain" description="Beta-ketoacyl synthase-like N-terminal" evidence="2">
    <location>
        <begin position="18"/>
        <end position="76"/>
    </location>
</feature>
<dbReference type="Proteomes" id="UP001237917">
    <property type="component" value="Unassembled WGS sequence"/>
</dbReference>
<dbReference type="SUPFAM" id="SSF53901">
    <property type="entry name" value="Thiolase-like"/>
    <property type="match status" value="1"/>
</dbReference>
<evidence type="ECO:0000256" key="1">
    <source>
        <dbReference type="ARBA" id="ARBA00022679"/>
    </source>
</evidence>
<dbReference type="PANTHER" id="PTHR11712:SF336">
    <property type="entry name" value="3-OXOACYL-[ACYL-CARRIER-PROTEIN] SYNTHASE, MITOCHONDRIAL"/>
    <property type="match status" value="1"/>
</dbReference>
<feature type="non-terminal residue" evidence="3">
    <location>
        <position position="1"/>
    </location>
</feature>
<dbReference type="Gene3D" id="3.40.47.10">
    <property type="match status" value="1"/>
</dbReference>
<reference evidence="3" key="1">
    <citation type="submission" date="2023-05" db="EMBL/GenBank/DDBJ databases">
        <title>Cataloging the Phylogenetic Diversity of Human Bladder Bacteria.</title>
        <authorList>
            <person name="Du J."/>
        </authorList>
    </citation>
    <scope>NUCLEOTIDE SEQUENCE</scope>
    <source>
        <strain evidence="3">UMB0765</strain>
    </source>
</reference>
<dbReference type="PANTHER" id="PTHR11712">
    <property type="entry name" value="POLYKETIDE SYNTHASE-RELATED"/>
    <property type="match status" value="1"/>
</dbReference>
<sequence>NFDPSVIGVHNAAEIKDFPLEKHFVKKDKNRMDMYSIYAIHAALEALENAHLDAETVDHDRFGVIVSSGIGGLKELQDQI</sequence>
<evidence type="ECO:0000259" key="2">
    <source>
        <dbReference type="Pfam" id="PF00109"/>
    </source>
</evidence>
<comment type="caution">
    <text evidence="3">The sequence shown here is derived from an EMBL/GenBank/DDBJ whole genome shotgun (WGS) entry which is preliminary data.</text>
</comment>
<evidence type="ECO:0000313" key="4">
    <source>
        <dbReference type="Proteomes" id="UP001237917"/>
    </source>
</evidence>
<feature type="non-terminal residue" evidence="3">
    <location>
        <position position="80"/>
    </location>
</feature>
<dbReference type="GO" id="GO:0004315">
    <property type="term" value="F:3-oxoacyl-[acyl-carrier-protein] synthase activity"/>
    <property type="evidence" value="ECO:0007669"/>
    <property type="project" value="TreeGrafter"/>
</dbReference>
<accession>A0AAW6YLM7</accession>
<dbReference type="EMBL" id="JASOPU010000455">
    <property type="protein sequence ID" value="MDK7294360.1"/>
    <property type="molecule type" value="Genomic_DNA"/>
</dbReference>
<protein>
    <submittedName>
        <fullName evidence="3">Beta-ketoacyl synthase N-terminal-like domain-containing protein</fullName>
    </submittedName>
</protein>
<dbReference type="AlphaFoldDB" id="A0AAW6YLM7"/>
<proteinExistence type="predicted"/>